<dbReference type="Gene3D" id="3.30.70.100">
    <property type="match status" value="1"/>
</dbReference>
<dbReference type="EMBL" id="SMGJ01000003">
    <property type="protein sequence ID" value="TCK69835.1"/>
    <property type="molecule type" value="Genomic_DNA"/>
</dbReference>
<dbReference type="GO" id="GO:0046872">
    <property type="term" value="F:metal ion binding"/>
    <property type="evidence" value="ECO:0007669"/>
    <property type="project" value="UniProtKB-KW"/>
</dbReference>
<name>A0A4R1KWY5_9PAST</name>
<keyword evidence="4" id="KW-1185">Reference proteome</keyword>
<dbReference type="Proteomes" id="UP000295496">
    <property type="component" value="Unassembled WGS sequence"/>
</dbReference>
<evidence type="ECO:0000313" key="4">
    <source>
        <dbReference type="Proteomes" id="UP000295496"/>
    </source>
</evidence>
<dbReference type="InterPro" id="IPR036163">
    <property type="entry name" value="HMA_dom_sf"/>
</dbReference>
<organism evidence="3 4">
    <name type="scientific">Lonepinella koalarum</name>
    <dbReference type="NCBI Taxonomy" id="53417"/>
    <lineage>
        <taxon>Bacteria</taxon>
        <taxon>Pseudomonadati</taxon>
        <taxon>Pseudomonadota</taxon>
        <taxon>Gammaproteobacteria</taxon>
        <taxon>Pasteurellales</taxon>
        <taxon>Pasteurellaceae</taxon>
        <taxon>Lonepinella</taxon>
    </lineage>
</organism>
<dbReference type="RefSeq" id="WP_207905228.1">
    <property type="nucleotide sequence ID" value="NZ_CP170642.1"/>
</dbReference>
<keyword evidence="1" id="KW-0479">Metal-binding</keyword>
<sequence length="68" mass="7295">MTSINLNLQDLSCQHCVKNVKQTLEKISGVERADVSLTQATVIGDVPAQTLIDAIVEAGYQAQLADPK</sequence>
<accession>A0A4R1KWY5</accession>
<protein>
    <submittedName>
        <fullName evidence="3">Copper chaperone CopZ</fullName>
    </submittedName>
</protein>
<dbReference type="AlphaFoldDB" id="A0A4R1KWY5"/>
<dbReference type="CDD" id="cd00371">
    <property type="entry name" value="HMA"/>
    <property type="match status" value="1"/>
</dbReference>
<comment type="caution">
    <text evidence="3">The sequence shown here is derived from an EMBL/GenBank/DDBJ whole genome shotgun (WGS) entry which is preliminary data.</text>
</comment>
<gene>
    <name evidence="3" type="ORF">EV692_1044</name>
</gene>
<feature type="domain" description="HMA" evidence="2">
    <location>
        <begin position="2"/>
        <end position="63"/>
    </location>
</feature>
<dbReference type="SUPFAM" id="SSF55008">
    <property type="entry name" value="HMA, heavy metal-associated domain"/>
    <property type="match status" value="1"/>
</dbReference>
<reference evidence="3 4" key="1">
    <citation type="submission" date="2019-03" db="EMBL/GenBank/DDBJ databases">
        <title>Genomic Encyclopedia of Type Strains, Phase IV (KMG-IV): sequencing the most valuable type-strain genomes for metagenomic binning, comparative biology and taxonomic classification.</title>
        <authorList>
            <person name="Goeker M."/>
        </authorList>
    </citation>
    <scope>NUCLEOTIDE SEQUENCE [LARGE SCALE GENOMIC DNA]</scope>
    <source>
        <strain evidence="3 4">DSM 10053</strain>
    </source>
</reference>
<dbReference type="InterPro" id="IPR017969">
    <property type="entry name" value="Heavy-metal-associated_CS"/>
</dbReference>
<dbReference type="InterPro" id="IPR006121">
    <property type="entry name" value="HMA_dom"/>
</dbReference>
<evidence type="ECO:0000256" key="1">
    <source>
        <dbReference type="ARBA" id="ARBA00022723"/>
    </source>
</evidence>
<evidence type="ECO:0000313" key="3">
    <source>
        <dbReference type="EMBL" id="TCK69835.1"/>
    </source>
</evidence>
<dbReference type="PROSITE" id="PS50846">
    <property type="entry name" value="HMA_2"/>
    <property type="match status" value="1"/>
</dbReference>
<evidence type="ECO:0000259" key="2">
    <source>
        <dbReference type="PROSITE" id="PS50846"/>
    </source>
</evidence>
<dbReference type="Pfam" id="PF00403">
    <property type="entry name" value="HMA"/>
    <property type="match status" value="1"/>
</dbReference>
<proteinExistence type="predicted"/>
<dbReference type="PROSITE" id="PS01047">
    <property type="entry name" value="HMA_1"/>
    <property type="match status" value="1"/>
</dbReference>